<protein>
    <submittedName>
        <fullName evidence="1">Uncharacterized protein</fullName>
    </submittedName>
</protein>
<dbReference type="AlphaFoldDB" id="A0AAD8JSK7"/>
<evidence type="ECO:0000313" key="1">
    <source>
        <dbReference type="EMBL" id="KAK1407080.1"/>
    </source>
</evidence>
<keyword evidence="2" id="KW-1185">Reference proteome</keyword>
<comment type="caution">
    <text evidence="1">The sequence shown here is derived from an EMBL/GenBank/DDBJ whole genome shotgun (WGS) entry which is preliminary data.</text>
</comment>
<dbReference type="Proteomes" id="UP001229421">
    <property type="component" value="Unassembled WGS sequence"/>
</dbReference>
<evidence type="ECO:0000313" key="2">
    <source>
        <dbReference type="Proteomes" id="UP001229421"/>
    </source>
</evidence>
<dbReference type="EMBL" id="JAUHHV010000011">
    <property type="protein sequence ID" value="KAK1407080.1"/>
    <property type="molecule type" value="Genomic_DNA"/>
</dbReference>
<sequence length="109" mass="12130">MIPRRIVDVGCVLISTKFSKHASSSTNNWRTTLSIDEIKLGDTPFVKYYKGDEYVECENLEERSSRRAMVALRISVAKVASIASVLDATCVGFRTVDVGCVLISMQMHL</sequence>
<gene>
    <name evidence="1" type="ORF">QVD17_38691</name>
</gene>
<organism evidence="1 2">
    <name type="scientific">Tagetes erecta</name>
    <name type="common">African marigold</name>
    <dbReference type="NCBI Taxonomy" id="13708"/>
    <lineage>
        <taxon>Eukaryota</taxon>
        <taxon>Viridiplantae</taxon>
        <taxon>Streptophyta</taxon>
        <taxon>Embryophyta</taxon>
        <taxon>Tracheophyta</taxon>
        <taxon>Spermatophyta</taxon>
        <taxon>Magnoliopsida</taxon>
        <taxon>eudicotyledons</taxon>
        <taxon>Gunneridae</taxon>
        <taxon>Pentapetalae</taxon>
        <taxon>asterids</taxon>
        <taxon>campanulids</taxon>
        <taxon>Asterales</taxon>
        <taxon>Asteraceae</taxon>
        <taxon>Asteroideae</taxon>
        <taxon>Heliantheae alliance</taxon>
        <taxon>Tageteae</taxon>
        <taxon>Tagetes</taxon>
    </lineage>
</organism>
<proteinExistence type="predicted"/>
<reference evidence="1" key="1">
    <citation type="journal article" date="2023" name="bioRxiv">
        <title>Improved chromosome-level genome assembly for marigold (Tagetes erecta).</title>
        <authorList>
            <person name="Jiang F."/>
            <person name="Yuan L."/>
            <person name="Wang S."/>
            <person name="Wang H."/>
            <person name="Xu D."/>
            <person name="Wang A."/>
            <person name="Fan W."/>
        </authorList>
    </citation>
    <scope>NUCLEOTIDE SEQUENCE</scope>
    <source>
        <strain evidence="1">WSJ</strain>
        <tissue evidence="1">Leaf</tissue>
    </source>
</reference>
<accession>A0AAD8JSK7</accession>
<name>A0AAD8JSK7_TARER</name>